<accession>A0A5N5Q7T1</accession>
<gene>
    <name evidence="1" type="ORF">CTheo_8728</name>
</gene>
<protein>
    <submittedName>
        <fullName evidence="1">Retrotransposable element Tf2</fullName>
    </submittedName>
</protein>
<keyword evidence="2" id="KW-1185">Reference proteome</keyword>
<dbReference type="OrthoDB" id="3341476at2759"/>
<name>A0A5N5Q7T1_9AGAM</name>
<dbReference type="Proteomes" id="UP000383932">
    <property type="component" value="Unassembled WGS sequence"/>
</dbReference>
<comment type="caution">
    <text evidence="1">The sequence shown here is derived from an EMBL/GenBank/DDBJ whole genome shotgun (WGS) entry which is preliminary data.</text>
</comment>
<proteinExistence type="predicted"/>
<dbReference type="EMBL" id="SSOP01000746">
    <property type="protein sequence ID" value="KAB5587830.1"/>
    <property type="molecule type" value="Genomic_DNA"/>
</dbReference>
<sequence>MLPEEHFSALAADLSPDFFEELKEALLDDPSLEAILEALASEKLASSIAQKFKDYKLEDGLLFYQGGIVVPDELELKRELLSHFHNSPAAGH</sequence>
<evidence type="ECO:0000313" key="2">
    <source>
        <dbReference type="Proteomes" id="UP000383932"/>
    </source>
</evidence>
<organism evidence="1 2">
    <name type="scientific">Ceratobasidium theobromae</name>
    <dbReference type="NCBI Taxonomy" id="1582974"/>
    <lineage>
        <taxon>Eukaryota</taxon>
        <taxon>Fungi</taxon>
        <taxon>Dikarya</taxon>
        <taxon>Basidiomycota</taxon>
        <taxon>Agaricomycotina</taxon>
        <taxon>Agaricomycetes</taxon>
        <taxon>Cantharellales</taxon>
        <taxon>Ceratobasidiaceae</taxon>
        <taxon>Ceratobasidium</taxon>
    </lineage>
</organism>
<dbReference type="AlphaFoldDB" id="A0A5N5Q7T1"/>
<reference evidence="1 2" key="1">
    <citation type="journal article" date="2019" name="Fungal Biol. Biotechnol.">
        <title>Draft genome sequence of fastidious pathogen Ceratobasidium theobromae, which causes vascular-streak dieback in Theobroma cacao.</title>
        <authorList>
            <person name="Ali S.S."/>
            <person name="Asman A."/>
            <person name="Shao J."/>
            <person name="Firmansyah A.P."/>
            <person name="Susilo A.W."/>
            <person name="Rosmana A."/>
            <person name="McMahon P."/>
            <person name="Junaid M."/>
            <person name="Guest D."/>
            <person name="Kheng T.Y."/>
            <person name="Meinhardt L.W."/>
            <person name="Bailey B.A."/>
        </authorList>
    </citation>
    <scope>NUCLEOTIDE SEQUENCE [LARGE SCALE GENOMIC DNA]</scope>
    <source>
        <strain evidence="1 2">CT2</strain>
    </source>
</reference>
<evidence type="ECO:0000313" key="1">
    <source>
        <dbReference type="EMBL" id="KAB5587830.1"/>
    </source>
</evidence>